<proteinExistence type="predicted"/>
<organism evidence="1 2">
    <name type="scientific">Trapa incisa</name>
    <dbReference type="NCBI Taxonomy" id="236973"/>
    <lineage>
        <taxon>Eukaryota</taxon>
        <taxon>Viridiplantae</taxon>
        <taxon>Streptophyta</taxon>
        <taxon>Embryophyta</taxon>
        <taxon>Tracheophyta</taxon>
        <taxon>Spermatophyta</taxon>
        <taxon>Magnoliopsida</taxon>
        <taxon>eudicotyledons</taxon>
        <taxon>Gunneridae</taxon>
        <taxon>Pentapetalae</taxon>
        <taxon>rosids</taxon>
        <taxon>malvids</taxon>
        <taxon>Myrtales</taxon>
        <taxon>Lythraceae</taxon>
        <taxon>Trapa</taxon>
    </lineage>
</organism>
<evidence type="ECO:0000313" key="1">
    <source>
        <dbReference type="EMBL" id="KAK4751475.1"/>
    </source>
</evidence>
<name>A0AAN7PTR4_9MYRT</name>
<reference evidence="1 2" key="1">
    <citation type="journal article" date="2023" name="Hortic Res">
        <title>Pangenome of water caltrop reveals structural variations and asymmetric subgenome divergence after allopolyploidization.</title>
        <authorList>
            <person name="Zhang X."/>
            <person name="Chen Y."/>
            <person name="Wang L."/>
            <person name="Yuan Y."/>
            <person name="Fang M."/>
            <person name="Shi L."/>
            <person name="Lu R."/>
            <person name="Comes H.P."/>
            <person name="Ma Y."/>
            <person name="Chen Y."/>
            <person name="Huang G."/>
            <person name="Zhou Y."/>
            <person name="Zheng Z."/>
            <person name="Qiu Y."/>
        </authorList>
    </citation>
    <scope>NUCLEOTIDE SEQUENCE [LARGE SCALE GENOMIC DNA]</scope>
    <source>
        <tissue evidence="1">Roots</tissue>
    </source>
</reference>
<accession>A0AAN7PTR4</accession>
<evidence type="ECO:0000313" key="2">
    <source>
        <dbReference type="Proteomes" id="UP001345219"/>
    </source>
</evidence>
<keyword evidence="2" id="KW-1185">Reference proteome</keyword>
<sequence length="168" mass="19099">MGITRTSRERQRKLTTGRIKRISLWGRSSRDRDSSSLLDRRIPTKGRIISSFCKKQRKDPCGVNNAYSRIWLWEERALVWNLDSFGFGSGKKGLWSGIWILSDLALGRKGSGLESGFFRIWLWEERALVWNLDSFGFGSGKKGLWSGIWILSDLALGRKAGMSTGIRA</sequence>
<protein>
    <submittedName>
        <fullName evidence="1">Uncharacterized protein</fullName>
    </submittedName>
</protein>
<dbReference type="AlphaFoldDB" id="A0AAN7PTR4"/>
<dbReference type="Proteomes" id="UP001345219">
    <property type="component" value="Chromosome 4"/>
</dbReference>
<gene>
    <name evidence="1" type="ORF">SAY87_004957</name>
</gene>
<comment type="caution">
    <text evidence="1">The sequence shown here is derived from an EMBL/GenBank/DDBJ whole genome shotgun (WGS) entry which is preliminary data.</text>
</comment>
<dbReference type="EMBL" id="JAXIOK010000017">
    <property type="protein sequence ID" value="KAK4751475.1"/>
    <property type="molecule type" value="Genomic_DNA"/>
</dbReference>